<dbReference type="GO" id="GO:0020037">
    <property type="term" value="F:heme binding"/>
    <property type="evidence" value="ECO:0007669"/>
    <property type="project" value="InterPro"/>
</dbReference>
<reference evidence="15" key="1">
    <citation type="submission" date="2020-11" db="EMBL/GenBank/DDBJ databases">
        <authorList>
            <person name="Tran Van P."/>
        </authorList>
    </citation>
    <scope>NUCLEOTIDE SEQUENCE</scope>
</reference>
<dbReference type="Pfam" id="PF00067">
    <property type="entry name" value="p450"/>
    <property type="match status" value="1"/>
</dbReference>
<evidence type="ECO:0000256" key="12">
    <source>
        <dbReference type="ARBA" id="ARBA00023136"/>
    </source>
</evidence>
<evidence type="ECO:0000256" key="3">
    <source>
        <dbReference type="ARBA" id="ARBA00004406"/>
    </source>
</evidence>
<evidence type="ECO:0000256" key="14">
    <source>
        <dbReference type="RuleBase" id="RU000461"/>
    </source>
</evidence>
<dbReference type="PRINTS" id="PR00463">
    <property type="entry name" value="EP450I"/>
</dbReference>
<dbReference type="PANTHER" id="PTHR24292:SF102">
    <property type="entry name" value="CYTOCHROME P450 FAMILY-RELATED"/>
    <property type="match status" value="1"/>
</dbReference>
<keyword evidence="10 13" id="KW-0408">Iron</keyword>
<protein>
    <submittedName>
        <fullName evidence="15">Uncharacterized protein</fullName>
    </submittedName>
</protein>
<evidence type="ECO:0000256" key="9">
    <source>
        <dbReference type="ARBA" id="ARBA00023002"/>
    </source>
</evidence>
<evidence type="ECO:0000256" key="10">
    <source>
        <dbReference type="ARBA" id="ARBA00023004"/>
    </source>
</evidence>
<comment type="similarity">
    <text evidence="4 14">Belongs to the cytochrome P450 family.</text>
</comment>
<keyword evidence="7" id="KW-0256">Endoplasmic reticulum</keyword>
<evidence type="ECO:0000256" key="11">
    <source>
        <dbReference type="ARBA" id="ARBA00023033"/>
    </source>
</evidence>
<keyword evidence="11 14" id="KW-0503">Monooxygenase</keyword>
<name>A0A7R8ZKM1_9CRUS</name>
<evidence type="ECO:0000256" key="13">
    <source>
        <dbReference type="PIRSR" id="PIRSR602401-1"/>
    </source>
</evidence>
<keyword evidence="5 13" id="KW-0349">Heme</keyword>
<keyword evidence="9 14" id="KW-0560">Oxidoreductase</keyword>
<dbReference type="GO" id="GO:0016705">
    <property type="term" value="F:oxidoreductase activity, acting on paired donors, with incorporation or reduction of molecular oxygen"/>
    <property type="evidence" value="ECO:0007669"/>
    <property type="project" value="InterPro"/>
</dbReference>
<dbReference type="PRINTS" id="PR00385">
    <property type="entry name" value="P450"/>
</dbReference>
<dbReference type="GO" id="GO:0005506">
    <property type="term" value="F:iron ion binding"/>
    <property type="evidence" value="ECO:0007669"/>
    <property type="project" value="InterPro"/>
</dbReference>
<dbReference type="CDD" id="cd11055">
    <property type="entry name" value="CYP3A-like"/>
    <property type="match status" value="1"/>
</dbReference>
<evidence type="ECO:0000256" key="7">
    <source>
        <dbReference type="ARBA" id="ARBA00022824"/>
    </source>
</evidence>
<evidence type="ECO:0000256" key="8">
    <source>
        <dbReference type="ARBA" id="ARBA00022848"/>
    </source>
</evidence>
<evidence type="ECO:0000256" key="5">
    <source>
        <dbReference type="ARBA" id="ARBA00022617"/>
    </source>
</evidence>
<feature type="binding site" description="axial binding residue" evidence="13">
    <location>
        <position position="626"/>
    </location>
    <ligand>
        <name>heme</name>
        <dbReference type="ChEBI" id="CHEBI:30413"/>
    </ligand>
    <ligandPart>
        <name>Fe</name>
        <dbReference type="ChEBI" id="CHEBI:18248"/>
    </ligandPart>
</feature>
<evidence type="ECO:0000256" key="1">
    <source>
        <dbReference type="ARBA" id="ARBA00001971"/>
    </source>
</evidence>
<dbReference type="InterPro" id="IPR001128">
    <property type="entry name" value="Cyt_P450"/>
</dbReference>
<dbReference type="EMBL" id="OB660481">
    <property type="protein sequence ID" value="CAD7224997.1"/>
    <property type="molecule type" value="Genomic_DNA"/>
</dbReference>
<dbReference type="AlphaFoldDB" id="A0A7R8ZKM1"/>
<dbReference type="InterPro" id="IPR017972">
    <property type="entry name" value="Cyt_P450_CS"/>
</dbReference>
<evidence type="ECO:0000256" key="6">
    <source>
        <dbReference type="ARBA" id="ARBA00022723"/>
    </source>
</evidence>
<dbReference type="GO" id="GO:0005789">
    <property type="term" value="C:endoplasmic reticulum membrane"/>
    <property type="evidence" value="ECO:0007669"/>
    <property type="project" value="UniProtKB-SubCell"/>
</dbReference>
<dbReference type="InterPro" id="IPR050476">
    <property type="entry name" value="Insect_CytP450_Detox"/>
</dbReference>
<proteinExistence type="inferred from homology"/>
<dbReference type="InterPro" id="IPR036396">
    <property type="entry name" value="Cyt_P450_sf"/>
</dbReference>
<dbReference type="PROSITE" id="PS00086">
    <property type="entry name" value="CYTOCHROME_P450"/>
    <property type="match status" value="1"/>
</dbReference>
<evidence type="ECO:0000256" key="2">
    <source>
        <dbReference type="ARBA" id="ARBA00004174"/>
    </source>
</evidence>
<dbReference type="SUPFAM" id="SSF48264">
    <property type="entry name" value="Cytochrome P450"/>
    <property type="match status" value="1"/>
</dbReference>
<dbReference type="GO" id="GO:0004497">
    <property type="term" value="F:monooxygenase activity"/>
    <property type="evidence" value="ECO:0007669"/>
    <property type="project" value="UniProtKB-KW"/>
</dbReference>
<dbReference type="FunFam" id="1.10.630.10:FF:000182">
    <property type="entry name" value="Cytochrome P450 3A4"/>
    <property type="match status" value="1"/>
</dbReference>
<evidence type="ECO:0000313" key="15">
    <source>
        <dbReference type="EMBL" id="CAD7224997.1"/>
    </source>
</evidence>
<dbReference type="OrthoDB" id="1470350at2759"/>
<gene>
    <name evidence="15" type="ORF">CTOB1V02_LOCUS2946</name>
</gene>
<evidence type="ECO:0000256" key="4">
    <source>
        <dbReference type="ARBA" id="ARBA00010617"/>
    </source>
</evidence>
<keyword evidence="6 13" id="KW-0479">Metal-binding</keyword>
<dbReference type="PANTHER" id="PTHR24292">
    <property type="entry name" value="CYTOCHROME P450"/>
    <property type="match status" value="1"/>
</dbReference>
<comment type="subcellular location">
    <subcellularLocation>
        <location evidence="3">Endoplasmic reticulum membrane</location>
        <topology evidence="3">Peripheral membrane protein</topology>
    </subcellularLocation>
    <subcellularLocation>
        <location evidence="2">Microsome membrane</location>
        <topology evidence="2">Peripheral membrane protein</topology>
    </subcellularLocation>
</comment>
<sequence length="681" mass="77135">MNALELRFVWLLTVLGSDTLRALASNRLWSEDLLNDFVPSGRVSNRLVRSLNNKDDTAVALAKASSASSSSAEVGTKDEKAENVELKAKNPESPKVDLKNLEKEINKKLQKQTELEMQELQKELPAEAHPVGFAHSSVKILRDPVGHPVGFVGEKMMSVATKGKTRFPLIKGGGGHRVMDLSQFLWYVQGLVWALLVVFLVYVVVDYTLWSDFSYWSRRGVPTRSPVLPFFGNSLLKWRRHLFLEPSEFIKQYGTIYGWFEGKVPWLTVADPNALKEILIKDFDSFTDRQTFPTMKPYIRLMMSDLTGGDWKKVRSLVSPVFTSGKLKAMTPLVVKCAERLRENIKIAMRESESSVIEVKPIFSIYTSSVIASCGFGLDTVLKVDDPFIVHGRAMFVNPLQTSILSVLPLAFPRVVARFLPHAFPFESLQFFIDVGKQVVENRKEERVKENYNSRKDFMDLLLDAQEKDDSGLLTDECVVAQVILFLLAGMDTTSNLLVMLVHELASHPDIQEKLFAQTKEKIREHDGDIGYEMVHNFPMLENVINETQRLWPATGSVARRCTQSKQLSNGIQISQGTTIQIPIYHLQRNPEFWDDPNEFHPDRFQNNTERNPVSFMPFGLGPRNCVGSRFAQLESRLAAVHLISKFKFSVSEGATTRVEFSKGNTQLHPLGVRVRVELRQ</sequence>
<keyword evidence="8" id="KW-0492">Microsome</keyword>
<accession>A0A7R8ZKM1</accession>
<dbReference type="InterPro" id="IPR002401">
    <property type="entry name" value="Cyt_P450_E_grp-I"/>
</dbReference>
<dbReference type="Gene3D" id="1.10.630.10">
    <property type="entry name" value="Cytochrome P450"/>
    <property type="match status" value="1"/>
</dbReference>
<keyword evidence="12" id="KW-0472">Membrane</keyword>
<comment type="cofactor">
    <cofactor evidence="1 13">
        <name>heme</name>
        <dbReference type="ChEBI" id="CHEBI:30413"/>
    </cofactor>
</comment>
<organism evidence="15">
    <name type="scientific">Cyprideis torosa</name>
    <dbReference type="NCBI Taxonomy" id="163714"/>
    <lineage>
        <taxon>Eukaryota</taxon>
        <taxon>Metazoa</taxon>
        <taxon>Ecdysozoa</taxon>
        <taxon>Arthropoda</taxon>
        <taxon>Crustacea</taxon>
        <taxon>Oligostraca</taxon>
        <taxon>Ostracoda</taxon>
        <taxon>Podocopa</taxon>
        <taxon>Podocopida</taxon>
        <taxon>Cytherocopina</taxon>
        <taxon>Cytheroidea</taxon>
        <taxon>Cytherideidae</taxon>
        <taxon>Cyprideis</taxon>
    </lineage>
</organism>